<evidence type="ECO:0008006" key="3">
    <source>
        <dbReference type="Google" id="ProtNLM"/>
    </source>
</evidence>
<comment type="caution">
    <text evidence="1">The sequence shown here is derived from an EMBL/GenBank/DDBJ whole genome shotgun (WGS) entry which is preliminary data.</text>
</comment>
<reference evidence="1 2" key="1">
    <citation type="submission" date="2019-08" db="EMBL/GenBank/DDBJ databases">
        <title>Bacillus genomes from the desert of Cuatro Cienegas, Coahuila.</title>
        <authorList>
            <person name="Olmedo-Alvarez G."/>
        </authorList>
    </citation>
    <scope>NUCLEOTIDE SEQUENCE [LARGE SCALE GENOMIC DNA]</scope>
    <source>
        <strain evidence="1 2">CH446_14T</strain>
    </source>
</reference>
<gene>
    <name evidence="1" type="ORF">FZD51_13935</name>
</gene>
<organism evidence="1 2">
    <name type="scientific">Bacillus infantis</name>
    <dbReference type="NCBI Taxonomy" id="324767"/>
    <lineage>
        <taxon>Bacteria</taxon>
        <taxon>Bacillati</taxon>
        <taxon>Bacillota</taxon>
        <taxon>Bacilli</taxon>
        <taxon>Bacillales</taxon>
        <taxon>Bacillaceae</taxon>
        <taxon>Bacillus</taxon>
    </lineage>
</organism>
<accession>A0A5D4RBF2</accession>
<evidence type="ECO:0000313" key="1">
    <source>
        <dbReference type="EMBL" id="TYS48010.1"/>
    </source>
</evidence>
<evidence type="ECO:0000313" key="2">
    <source>
        <dbReference type="Proteomes" id="UP000322139"/>
    </source>
</evidence>
<dbReference type="Proteomes" id="UP000322139">
    <property type="component" value="Unassembled WGS sequence"/>
</dbReference>
<dbReference type="RefSeq" id="WP_148975322.1">
    <property type="nucleotide sequence ID" value="NZ_JBNIKT010000004.1"/>
</dbReference>
<sequence>MAVISTGPIENPAVGGVRQVTQITVIADNRSSVSASSVLIQGYILNGTRTLYVSEVVNLGPNQVATRNYFGNVDAFEFVFTTSGPAEASTQISLWGRSAVGAITFTQRLVSDEILGQL</sequence>
<protein>
    <recommendedName>
        <fullName evidence="3">Exosporium protein C</fullName>
    </recommendedName>
</protein>
<dbReference type="EMBL" id="VTER01000006">
    <property type="protein sequence ID" value="TYS48010.1"/>
    <property type="molecule type" value="Genomic_DNA"/>
</dbReference>
<proteinExistence type="predicted"/>
<dbReference type="AlphaFoldDB" id="A0A5D4RBF2"/>
<name>A0A5D4RBF2_9BACI</name>